<organism evidence="5 6">
    <name type="scientific">Cryomyces minteri</name>
    <dbReference type="NCBI Taxonomy" id="331657"/>
    <lineage>
        <taxon>Eukaryota</taxon>
        <taxon>Fungi</taxon>
        <taxon>Dikarya</taxon>
        <taxon>Ascomycota</taxon>
        <taxon>Pezizomycotina</taxon>
        <taxon>Dothideomycetes</taxon>
        <taxon>Dothideomycetes incertae sedis</taxon>
        <taxon>Cryomyces</taxon>
    </lineage>
</organism>
<dbReference type="PROSITE" id="PS01174">
    <property type="entry name" value="LIPASE_GDXG_SER"/>
    <property type="match status" value="1"/>
</dbReference>
<dbReference type="PANTHER" id="PTHR48081">
    <property type="entry name" value="AB HYDROLASE SUPERFAMILY PROTEIN C4A8.06C"/>
    <property type="match status" value="1"/>
</dbReference>
<evidence type="ECO:0000313" key="5">
    <source>
        <dbReference type="EMBL" id="TKA62671.1"/>
    </source>
</evidence>
<accession>A0A4U0WIN9</accession>
<proteinExistence type="inferred from homology"/>
<comment type="caution">
    <text evidence="5">The sequence shown here is derived from an EMBL/GenBank/DDBJ whole genome shotgun (WGS) entry which is preliminary data.</text>
</comment>
<sequence length="234" mass="25422">MPTGPAHWELCAEFCKKLPNTVVSLTSYPLAPASPTPVTFSLLVKLYHTLMREAAEAGELVTLAGDSAGGNIALALALPLHCLHELGASGNDTAALALRSLMVISPSTDLARRNPPIAEREKRDPLLNVAFVKASADAWAASWSLSDPRVSPLEAEVGVLVKYGVRVHGVTGSYDILAPDAILCREKCRAMGVEGEWLDWEKQMHCSVLPWIYPGRRESKEAKEWVSDVLRREG</sequence>
<reference evidence="5 6" key="1">
    <citation type="submission" date="2017-03" db="EMBL/GenBank/DDBJ databases">
        <title>Genomes of endolithic fungi from Antarctica.</title>
        <authorList>
            <person name="Coleine C."/>
            <person name="Masonjones S."/>
            <person name="Stajich J.E."/>
        </authorList>
    </citation>
    <scope>NUCLEOTIDE SEQUENCE [LARGE SCALE GENOMIC DNA]</scope>
    <source>
        <strain evidence="5 6">CCFEE 5187</strain>
    </source>
</reference>
<dbReference type="Gene3D" id="3.40.50.1820">
    <property type="entry name" value="alpha/beta hydrolase"/>
    <property type="match status" value="1"/>
</dbReference>
<comment type="similarity">
    <text evidence="1">Belongs to the 'GDXG' lipolytic enzyme family.</text>
</comment>
<dbReference type="Pfam" id="PF07859">
    <property type="entry name" value="Abhydrolase_3"/>
    <property type="match status" value="1"/>
</dbReference>
<dbReference type="InterPro" id="IPR033140">
    <property type="entry name" value="Lipase_GDXG_put_SER_AS"/>
</dbReference>
<dbReference type="PANTHER" id="PTHR48081:SF8">
    <property type="entry name" value="ALPHA_BETA HYDROLASE FOLD-3 DOMAIN-CONTAINING PROTEIN-RELATED"/>
    <property type="match status" value="1"/>
</dbReference>
<evidence type="ECO:0000256" key="2">
    <source>
        <dbReference type="ARBA" id="ARBA00022801"/>
    </source>
</evidence>
<feature type="domain" description="Alpha/beta hydrolase fold-3" evidence="4">
    <location>
        <begin position="6"/>
        <end position="207"/>
    </location>
</feature>
<evidence type="ECO:0000259" key="4">
    <source>
        <dbReference type="Pfam" id="PF07859"/>
    </source>
</evidence>
<keyword evidence="6" id="KW-1185">Reference proteome</keyword>
<dbReference type="OrthoDB" id="2152029at2759"/>
<gene>
    <name evidence="5" type="ORF">B0A49_12766</name>
</gene>
<evidence type="ECO:0000256" key="3">
    <source>
        <dbReference type="PROSITE-ProRule" id="PRU10038"/>
    </source>
</evidence>
<dbReference type="InterPro" id="IPR050300">
    <property type="entry name" value="GDXG_lipolytic_enzyme"/>
</dbReference>
<evidence type="ECO:0000313" key="6">
    <source>
        <dbReference type="Proteomes" id="UP000308768"/>
    </source>
</evidence>
<dbReference type="STRING" id="331657.A0A4U0WIN9"/>
<dbReference type="GO" id="GO:0016787">
    <property type="term" value="F:hydrolase activity"/>
    <property type="evidence" value="ECO:0007669"/>
    <property type="project" value="UniProtKB-KW"/>
</dbReference>
<dbReference type="InterPro" id="IPR013094">
    <property type="entry name" value="AB_hydrolase_3"/>
</dbReference>
<dbReference type="InterPro" id="IPR029058">
    <property type="entry name" value="AB_hydrolase_fold"/>
</dbReference>
<feature type="active site" evidence="3">
    <location>
        <position position="67"/>
    </location>
</feature>
<dbReference type="SUPFAM" id="SSF53474">
    <property type="entry name" value="alpha/beta-Hydrolases"/>
    <property type="match status" value="1"/>
</dbReference>
<dbReference type="AlphaFoldDB" id="A0A4U0WIN9"/>
<dbReference type="EMBL" id="NAJN01001523">
    <property type="protein sequence ID" value="TKA62671.1"/>
    <property type="molecule type" value="Genomic_DNA"/>
</dbReference>
<keyword evidence="2" id="KW-0378">Hydrolase</keyword>
<protein>
    <recommendedName>
        <fullName evidence="4">Alpha/beta hydrolase fold-3 domain-containing protein</fullName>
    </recommendedName>
</protein>
<dbReference type="Proteomes" id="UP000308768">
    <property type="component" value="Unassembled WGS sequence"/>
</dbReference>
<evidence type="ECO:0000256" key="1">
    <source>
        <dbReference type="ARBA" id="ARBA00010515"/>
    </source>
</evidence>
<name>A0A4U0WIN9_9PEZI</name>